<evidence type="ECO:0000313" key="3">
    <source>
        <dbReference type="Proteomes" id="UP001281614"/>
    </source>
</evidence>
<feature type="compositionally biased region" description="Polar residues" evidence="1">
    <location>
        <begin position="1"/>
        <end position="10"/>
    </location>
</feature>
<dbReference type="EMBL" id="VYYT01000723">
    <property type="protein sequence ID" value="KAK2730029.1"/>
    <property type="molecule type" value="Genomic_DNA"/>
</dbReference>
<sequence>MISRRSTPSKSSERLRSSLDFRSSAASRLGRSSSL</sequence>
<evidence type="ECO:0000256" key="1">
    <source>
        <dbReference type="SAM" id="MobiDB-lite"/>
    </source>
</evidence>
<feature type="region of interest" description="Disordered" evidence="1">
    <location>
        <begin position="1"/>
        <end position="35"/>
    </location>
</feature>
<feature type="compositionally biased region" description="Low complexity" evidence="1">
    <location>
        <begin position="22"/>
        <end position="35"/>
    </location>
</feature>
<reference evidence="2" key="1">
    <citation type="submission" date="2023-02" db="EMBL/GenBank/DDBJ databases">
        <title>Colletotrichum kahawae CIFC_Que2 genome sequencing and assembly.</title>
        <authorList>
            <person name="Baroncelli R."/>
        </authorList>
    </citation>
    <scope>NUCLEOTIDE SEQUENCE</scope>
    <source>
        <strain evidence="2">CIFC_Que2</strain>
    </source>
</reference>
<dbReference type="Proteomes" id="UP001281614">
    <property type="component" value="Unassembled WGS sequence"/>
</dbReference>
<organism evidence="2 3">
    <name type="scientific">Colletotrichum kahawae</name>
    <name type="common">Coffee berry disease fungus</name>
    <dbReference type="NCBI Taxonomy" id="34407"/>
    <lineage>
        <taxon>Eukaryota</taxon>
        <taxon>Fungi</taxon>
        <taxon>Dikarya</taxon>
        <taxon>Ascomycota</taxon>
        <taxon>Pezizomycotina</taxon>
        <taxon>Sordariomycetes</taxon>
        <taxon>Hypocreomycetidae</taxon>
        <taxon>Glomerellales</taxon>
        <taxon>Glomerellaceae</taxon>
        <taxon>Colletotrichum</taxon>
        <taxon>Colletotrichum gloeosporioides species complex</taxon>
    </lineage>
</organism>
<comment type="caution">
    <text evidence="2">The sequence shown here is derived from an EMBL/GenBank/DDBJ whole genome shotgun (WGS) entry which is preliminary data.</text>
</comment>
<keyword evidence="3" id="KW-1185">Reference proteome</keyword>
<accession>A0AAD9XXG6</accession>
<feature type="non-terminal residue" evidence="2">
    <location>
        <position position="35"/>
    </location>
</feature>
<proteinExistence type="predicted"/>
<name>A0AAD9XXG6_COLKA</name>
<dbReference type="AlphaFoldDB" id="A0AAD9XXG6"/>
<protein>
    <submittedName>
        <fullName evidence="2">Uncharacterized protein</fullName>
    </submittedName>
</protein>
<evidence type="ECO:0000313" key="2">
    <source>
        <dbReference type="EMBL" id="KAK2730029.1"/>
    </source>
</evidence>
<gene>
    <name evidence="2" type="ORF">CKAH01_19128</name>
</gene>